<feature type="repeat" description="WD" evidence="3">
    <location>
        <begin position="18"/>
        <end position="44"/>
    </location>
</feature>
<evidence type="ECO:0000256" key="4">
    <source>
        <dbReference type="SAM" id="MobiDB-lite"/>
    </source>
</evidence>
<keyword evidence="1 3" id="KW-0853">WD repeat</keyword>
<organism evidence="5 6">
    <name type="scientific">Sphaerobolus stellatus (strain SS14)</name>
    <dbReference type="NCBI Taxonomy" id="990650"/>
    <lineage>
        <taxon>Eukaryota</taxon>
        <taxon>Fungi</taxon>
        <taxon>Dikarya</taxon>
        <taxon>Basidiomycota</taxon>
        <taxon>Agaricomycotina</taxon>
        <taxon>Agaricomycetes</taxon>
        <taxon>Phallomycetidae</taxon>
        <taxon>Geastrales</taxon>
        <taxon>Sphaerobolaceae</taxon>
        <taxon>Sphaerobolus</taxon>
    </lineage>
</organism>
<evidence type="ECO:0000313" key="5">
    <source>
        <dbReference type="EMBL" id="KIJ42590.1"/>
    </source>
</evidence>
<dbReference type="AlphaFoldDB" id="A0A0C9VVD7"/>
<dbReference type="HOGENOM" id="CLU_047610_0_0_1"/>
<protein>
    <recommendedName>
        <fullName evidence="7">WD40 repeat-like protein</fullName>
    </recommendedName>
</protein>
<dbReference type="Gene3D" id="2.130.10.10">
    <property type="entry name" value="YVTN repeat-like/Quinoprotein amine dehydrogenase"/>
    <property type="match status" value="1"/>
</dbReference>
<dbReference type="InterPro" id="IPR036322">
    <property type="entry name" value="WD40_repeat_dom_sf"/>
</dbReference>
<feature type="region of interest" description="Disordered" evidence="4">
    <location>
        <begin position="440"/>
        <end position="461"/>
    </location>
</feature>
<dbReference type="InterPro" id="IPR050349">
    <property type="entry name" value="WD_LIS1/nudF_dynein_reg"/>
</dbReference>
<evidence type="ECO:0000256" key="3">
    <source>
        <dbReference type="PROSITE-ProRule" id="PRU00221"/>
    </source>
</evidence>
<evidence type="ECO:0008006" key="7">
    <source>
        <dbReference type="Google" id="ProtNLM"/>
    </source>
</evidence>
<dbReference type="PROSITE" id="PS50082">
    <property type="entry name" value="WD_REPEATS_2"/>
    <property type="match status" value="1"/>
</dbReference>
<name>A0A0C9VVD7_SPHS4</name>
<proteinExistence type="predicted"/>
<dbReference type="InterPro" id="IPR015943">
    <property type="entry name" value="WD40/YVTN_repeat-like_dom_sf"/>
</dbReference>
<dbReference type="EMBL" id="KN837129">
    <property type="protein sequence ID" value="KIJ42590.1"/>
    <property type="molecule type" value="Genomic_DNA"/>
</dbReference>
<dbReference type="PANTHER" id="PTHR44129">
    <property type="entry name" value="WD REPEAT-CONTAINING PROTEIN POP1"/>
    <property type="match status" value="1"/>
</dbReference>
<dbReference type="SMART" id="SM00320">
    <property type="entry name" value="WD40"/>
    <property type="match status" value="3"/>
</dbReference>
<dbReference type="SUPFAM" id="SSF50978">
    <property type="entry name" value="WD40 repeat-like"/>
    <property type="match status" value="1"/>
</dbReference>
<dbReference type="Proteomes" id="UP000054279">
    <property type="component" value="Unassembled WGS sequence"/>
</dbReference>
<dbReference type="OrthoDB" id="2654453at2759"/>
<keyword evidence="6" id="KW-1185">Reference proteome</keyword>
<keyword evidence="2" id="KW-0677">Repeat</keyword>
<dbReference type="Pfam" id="PF00400">
    <property type="entry name" value="WD40"/>
    <property type="match status" value="2"/>
</dbReference>
<evidence type="ECO:0000256" key="2">
    <source>
        <dbReference type="ARBA" id="ARBA00022737"/>
    </source>
</evidence>
<sequence>MFSFFKQDTADFKLRRRLWGHKRPVTVLAISPDGKWLASGAGDGVKCWELSTGCRVEFDHTYQSFRGQVSGIAWLKAATNLDVLCYVTGLGYIVTCCLSSVEAKFQESFYTNIPQGIAPNSEITSVVANSSTGRLVTGSRNCHIQLWQLRSKEEKLEHKQELELLFDIKLDFVPRCLAFIETKDHNIFAFATYNGQWNKLSGRDGKIIDSGDIHKPMGSTAIDVPANRFVIDNATNGFDLHRLDNGTQLRTYETGLHERRIPKQVVFAEDGRLVVGGSDHGKMYLFDRDSGRLQGTLPHARRQVVQTVTAHNSERRRLKHLERNHQSSKWTFKDTLDYILKILAVLVLSFYMLQNQVYKDSWVPFNPWGFKEMPYLMHTRTIKQATSTSHKTLGSVPPSVPPLIPQDGTLYMAAVQEIVQKTLEEMSTVQLRSDSLRVNEERKAEAAKRRRQNAEKSIVFA</sequence>
<dbReference type="InterPro" id="IPR001680">
    <property type="entry name" value="WD40_rpt"/>
</dbReference>
<evidence type="ECO:0000256" key="1">
    <source>
        <dbReference type="ARBA" id="ARBA00022574"/>
    </source>
</evidence>
<gene>
    <name evidence="5" type="ORF">M422DRAFT_254371</name>
</gene>
<reference evidence="5 6" key="1">
    <citation type="submission" date="2014-06" db="EMBL/GenBank/DDBJ databases">
        <title>Evolutionary Origins and Diversification of the Mycorrhizal Mutualists.</title>
        <authorList>
            <consortium name="DOE Joint Genome Institute"/>
            <consortium name="Mycorrhizal Genomics Consortium"/>
            <person name="Kohler A."/>
            <person name="Kuo A."/>
            <person name="Nagy L.G."/>
            <person name="Floudas D."/>
            <person name="Copeland A."/>
            <person name="Barry K.W."/>
            <person name="Cichocki N."/>
            <person name="Veneault-Fourrey C."/>
            <person name="LaButti K."/>
            <person name="Lindquist E.A."/>
            <person name="Lipzen A."/>
            <person name="Lundell T."/>
            <person name="Morin E."/>
            <person name="Murat C."/>
            <person name="Riley R."/>
            <person name="Ohm R."/>
            <person name="Sun H."/>
            <person name="Tunlid A."/>
            <person name="Henrissat B."/>
            <person name="Grigoriev I.V."/>
            <person name="Hibbett D.S."/>
            <person name="Martin F."/>
        </authorList>
    </citation>
    <scope>NUCLEOTIDE SEQUENCE [LARGE SCALE GENOMIC DNA]</scope>
    <source>
        <strain evidence="5 6">SS14</strain>
    </source>
</reference>
<evidence type="ECO:0000313" key="6">
    <source>
        <dbReference type="Proteomes" id="UP000054279"/>
    </source>
</evidence>
<accession>A0A0C9VVD7</accession>